<dbReference type="GO" id="GO:0005694">
    <property type="term" value="C:chromosome"/>
    <property type="evidence" value="ECO:0007669"/>
    <property type="project" value="UniProtKB-ARBA"/>
</dbReference>
<gene>
    <name evidence="11" type="ORF">HUG17_6543</name>
</gene>
<evidence type="ECO:0000256" key="5">
    <source>
        <dbReference type="ARBA" id="ARBA00022833"/>
    </source>
</evidence>
<evidence type="ECO:0000256" key="3">
    <source>
        <dbReference type="ARBA" id="ARBA00022737"/>
    </source>
</evidence>
<dbReference type="GO" id="GO:0005634">
    <property type="term" value="C:nucleus"/>
    <property type="evidence" value="ECO:0007669"/>
    <property type="project" value="UniProtKB-SubCell"/>
</dbReference>
<comment type="caution">
    <text evidence="11">The sequence shown here is derived from an EMBL/GenBank/DDBJ whole genome shotgun (WGS) entry which is preliminary data.</text>
</comment>
<organism evidence="11">
    <name type="scientific">Dermatophagoides farinae</name>
    <name type="common">American house dust mite</name>
    <dbReference type="NCBI Taxonomy" id="6954"/>
    <lineage>
        <taxon>Eukaryota</taxon>
        <taxon>Metazoa</taxon>
        <taxon>Ecdysozoa</taxon>
        <taxon>Arthropoda</taxon>
        <taxon>Chelicerata</taxon>
        <taxon>Arachnida</taxon>
        <taxon>Acari</taxon>
        <taxon>Acariformes</taxon>
        <taxon>Sarcoptiformes</taxon>
        <taxon>Astigmata</taxon>
        <taxon>Psoroptidia</taxon>
        <taxon>Analgoidea</taxon>
        <taxon>Pyroglyphidae</taxon>
        <taxon>Dermatophagoidinae</taxon>
        <taxon>Dermatophagoides</taxon>
    </lineage>
</organism>
<dbReference type="PROSITE" id="PS50157">
    <property type="entry name" value="ZINC_FINGER_C2H2_2"/>
    <property type="match status" value="3"/>
</dbReference>
<evidence type="ECO:0000256" key="2">
    <source>
        <dbReference type="ARBA" id="ARBA00022723"/>
    </source>
</evidence>
<reference evidence="11" key="2">
    <citation type="journal article" date="2021" name="World Allergy Organ. J.">
        <title>Chromosome-level assembly of Dermatophagoides farinae genome and transcriptome reveals two novel allergens Der f 37 and Der f 39.</title>
        <authorList>
            <person name="Chen J."/>
            <person name="Cai Z."/>
            <person name="Fan D."/>
            <person name="Hu J."/>
            <person name="Hou Y."/>
            <person name="He Y."/>
            <person name="Zhang Z."/>
            <person name="Zhao Z."/>
            <person name="Gao P."/>
            <person name="Hu W."/>
            <person name="Sun J."/>
            <person name="Li J."/>
            <person name="Ji K."/>
        </authorList>
    </citation>
    <scope>NUCLEOTIDE SEQUENCE</scope>
    <source>
        <strain evidence="11">JKM2019</strain>
    </source>
</reference>
<dbReference type="PANTHER" id="PTHR24388">
    <property type="entry name" value="ZINC FINGER PROTEIN"/>
    <property type="match status" value="1"/>
</dbReference>
<keyword evidence="9" id="KW-0175">Coiled coil</keyword>
<comment type="similarity">
    <text evidence="7">Belongs to the snail C2H2-type zinc-finger protein family.</text>
</comment>
<dbReference type="PROSITE" id="PS00028">
    <property type="entry name" value="ZINC_FINGER_C2H2_1"/>
    <property type="match status" value="2"/>
</dbReference>
<name>A0A9D4SK00_DERFA</name>
<reference evidence="11" key="1">
    <citation type="submission" date="2020-06" db="EMBL/GenBank/DDBJ databases">
        <authorList>
            <person name="Ji K."/>
            <person name="Li J."/>
        </authorList>
    </citation>
    <scope>NUCLEOTIDE SEQUENCE</scope>
    <source>
        <strain evidence="11">JKM2019</strain>
        <tissue evidence="11">Whole body</tissue>
    </source>
</reference>
<dbReference type="FunFam" id="3.30.160.60:FF:001732">
    <property type="entry name" value="Zgc:162936"/>
    <property type="match status" value="1"/>
</dbReference>
<protein>
    <recommendedName>
        <fullName evidence="10">C2H2-type domain-containing protein</fullName>
    </recommendedName>
</protein>
<keyword evidence="5" id="KW-0862">Zinc</keyword>
<feature type="domain" description="C2H2-type" evidence="10">
    <location>
        <begin position="277"/>
        <end position="305"/>
    </location>
</feature>
<evidence type="ECO:0000256" key="6">
    <source>
        <dbReference type="ARBA" id="ARBA00023242"/>
    </source>
</evidence>
<comment type="subcellular location">
    <subcellularLocation>
        <location evidence="1">Nucleus</location>
    </subcellularLocation>
</comment>
<evidence type="ECO:0000256" key="1">
    <source>
        <dbReference type="ARBA" id="ARBA00004123"/>
    </source>
</evidence>
<dbReference type="AlphaFoldDB" id="A0A9D4SK00"/>
<evidence type="ECO:0000313" key="11">
    <source>
        <dbReference type="EMBL" id="KAH7644181.1"/>
    </source>
</evidence>
<dbReference type="InterPro" id="IPR036236">
    <property type="entry name" value="Znf_C2H2_sf"/>
</dbReference>
<dbReference type="Gene3D" id="3.30.160.60">
    <property type="entry name" value="Classic Zinc Finger"/>
    <property type="match status" value="2"/>
</dbReference>
<dbReference type="EMBL" id="SDOV01000002">
    <property type="protein sequence ID" value="KAH7644181.1"/>
    <property type="molecule type" value="Genomic_DNA"/>
</dbReference>
<proteinExistence type="inferred from homology"/>
<keyword evidence="4 8" id="KW-0863">Zinc-finger</keyword>
<keyword evidence="3" id="KW-0677">Repeat</keyword>
<dbReference type="Pfam" id="PF00096">
    <property type="entry name" value="zf-C2H2"/>
    <property type="match status" value="2"/>
</dbReference>
<evidence type="ECO:0000256" key="7">
    <source>
        <dbReference type="ARBA" id="ARBA00037948"/>
    </source>
</evidence>
<dbReference type="GO" id="GO:0045893">
    <property type="term" value="P:positive regulation of DNA-templated transcription"/>
    <property type="evidence" value="ECO:0007669"/>
    <property type="project" value="UniProtKB-ARBA"/>
</dbReference>
<dbReference type="InterPro" id="IPR050527">
    <property type="entry name" value="Snail/Krueppel_Znf"/>
</dbReference>
<feature type="domain" description="C2H2-type" evidence="10">
    <location>
        <begin position="249"/>
        <end position="276"/>
    </location>
</feature>
<dbReference type="PANTHER" id="PTHR24388:SF54">
    <property type="entry name" value="PROTEIN ESCARGOT"/>
    <property type="match status" value="1"/>
</dbReference>
<sequence>MNSFVPAYTVNGQNIYCEMEYDNNDPFNNGYQQQSNNVMSNETISNHQSVNYSSHANVNVMNESLSNSRRIFDQKFLFEKLFESAINQMQDIQNSEYKILEKKFDEIENQLMSRVDKIENKVNECSKNVESLADDFIAHRQHLLDHPNLLKPIRRRRSTIRARPIQPSPVWTIEPITEIQTIQSTETLFQNETLKHLIRECLKENNDLYQNRQNSLSNENENNNQTLTNTIEMEILNRHLKTHLPGHNHACEYCGNLFKSKYTLSVHILIHTNERPFKCDLCDYSSNYKSSLKEHQRVKHSGHKYECDHCDYKCGTKSSYYRHIRKHS</sequence>
<evidence type="ECO:0000259" key="10">
    <source>
        <dbReference type="PROSITE" id="PS50157"/>
    </source>
</evidence>
<dbReference type="GO" id="GO:0000978">
    <property type="term" value="F:RNA polymerase II cis-regulatory region sequence-specific DNA binding"/>
    <property type="evidence" value="ECO:0007669"/>
    <property type="project" value="TreeGrafter"/>
</dbReference>
<evidence type="ECO:0000256" key="8">
    <source>
        <dbReference type="PROSITE-ProRule" id="PRU00042"/>
    </source>
</evidence>
<dbReference type="GO" id="GO:0008270">
    <property type="term" value="F:zinc ion binding"/>
    <property type="evidence" value="ECO:0007669"/>
    <property type="project" value="UniProtKB-KW"/>
</dbReference>
<feature type="domain" description="C2H2-type" evidence="10">
    <location>
        <begin position="305"/>
        <end position="328"/>
    </location>
</feature>
<keyword evidence="2" id="KW-0479">Metal-binding</keyword>
<dbReference type="GO" id="GO:0000981">
    <property type="term" value="F:DNA-binding transcription factor activity, RNA polymerase II-specific"/>
    <property type="evidence" value="ECO:0007669"/>
    <property type="project" value="TreeGrafter"/>
</dbReference>
<evidence type="ECO:0000256" key="9">
    <source>
        <dbReference type="SAM" id="Coils"/>
    </source>
</evidence>
<dbReference type="SMART" id="SM00355">
    <property type="entry name" value="ZnF_C2H2"/>
    <property type="match status" value="3"/>
</dbReference>
<dbReference type="InterPro" id="IPR013087">
    <property type="entry name" value="Znf_C2H2_type"/>
</dbReference>
<evidence type="ECO:0000256" key="4">
    <source>
        <dbReference type="ARBA" id="ARBA00022771"/>
    </source>
</evidence>
<feature type="coiled-coil region" evidence="9">
    <location>
        <begin position="90"/>
        <end position="135"/>
    </location>
</feature>
<dbReference type="SUPFAM" id="SSF57667">
    <property type="entry name" value="beta-beta-alpha zinc fingers"/>
    <property type="match status" value="2"/>
</dbReference>
<accession>A0A9D4SK00</accession>
<keyword evidence="6" id="KW-0539">Nucleus</keyword>
<dbReference type="Proteomes" id="UP000828236">
    <property type="component" value="Unassembled WGS sequence"/>
</dbReference>